<keyword evidence="3" id="KW-1185">Reference proteome</keyword>
<keyword evidence="1" id="KW-0472">Membrane</keyword>
<reference evidence="2 3" key="1">
    <citation type="submission" date="2016-10" db="EMBL/GenBank/DDBJ databases">
        <authorList>
            <person name="Varghese N."/>
            <person name="Submissions S."/>
        </authorList>
    </citation>
    <scope>NUCLEOTIDE SEQUENCE [LARGE SCALE GENOMIC DNA]</scope>
    <source>
        <strain evidence="2 3">DSM 13796</strain>
    </source>
</reference>
<comment type="caution">
    <text evidence="2">The sequence shown here is derived from an EMBL/GenBank/DDBJ whole genome shotgun (WGS) entry which is preliminary data.</text>
</comment>
<evidence type="ECO:0000256" key="1">
    <source>
        <dbReference type="SAM" id="Phobius"/>
    </source>
</evidence>
<feature type="transmembrane region" description="Helical" evidence="1">
    <location>
        <begin position="21"/>
        <end position="38"/>
    </location>
</feature>
<dbReference type="GeneID" id="93713187"/>
<evidence type="ECO:0008006" key="4">
    <source>
        <dbReference type="Google" id="ProtNLM"/>
    </source>
</evidence>
<feature type="transmembrane region" description="Helical" evidence="1">
    <location>
        <begin position="70"/>
        <end position="92"/>
    </location>
</feature>
<keyword evidence="1" id="KW-1133">Transmembrane helix</keyword>
<keyword evidence="1" id="KW-0812">Transmembrane</keyword>
<sequence length="98" mass="11144">MIKVNESNPEEEKEYKPLEKLFMILACIGALTALNRIAPIDWTWLDEICVITLIVAYSLFMIFGKRPVTIILTCLGIVLLCIYVFLVLWDIVVIGRVG</sequence>
<accession>A0A1I6C025</accession>
<gene>
    <name evidence="2" type="ORF">SAMN02745910_04662</name>
</gene>
<dbReference type="EMBL" id="FOXX01000019">
    <property type="protein sequence ID" value="SFQ86531.1"/>
    <property type="molecule type" value="Genomic_DNA"/>
</dbReference>
<dbReference type="Proteomes" id="UP000182762">
    <property type="component" value="Unassembled WGS sequence"/>
</dbReference>
<evidence type="ECO:0000313" key="3">
    <source>
        <dbReference type="Proteomes" id="UP000182762"/>
    </source>
</evidence>
<feature type="transmembrane region" description="Helical" evidence="1">
    <location>
        <begin position="44"/>
        <end position="63"/>
    </location>
</feature>
<proteinExistence type="predicted"/>
<protein>
    <recommendedName>
        <fullName evidence="4">Tripartite tricarboxylate transporter TctB family protein</fullName>
    </recommendedName>
</protein>
<evidence type="ECO:0000313" key="2">
    <source>
        <dbReference type="EMBL" id="SFQ86531.1"/>
    </source>
</evidence>
<name>A0A1I6C025_9BACI</name>
<organism evidence="2 3">
    <name type="scientific">Priestia endophytica DSM 13796</name>
    <dbReference type="NCBI Taxonomy" id="1121089"/>
    <lineage>
        <taxon>Bacteria</taxon>
        <taxon>Bacillati</taxon>
        <taxon>Bacillota</taxon>
        <taxon>Bacilli</taxon>
        <taxon>Bacillales</taxon>
        <taxon>Bacillaceae</taxon>
        <taxon>Priestia</taxon>
    </lineage>
</organism>
<dbReference type="RefSeq" id="WP_061802889.1">
    <property type="nucleotide sequence ID" value="NZ_FOXX01000019.1"/>
</dbReference>